<dbReference type="OrthoDB" id="2506168at2759"/>
<evidence type="ECO:0000313" key="2">
    <source>
        <dbReference type="EMBL" id="PLW43459.1"/>
    </source>
</evidence>
<dbReference type="AlphaFoldDB" id="A0A2N5V0D5"/>
<dbReference type="InterPro" id="IPR012337">
    <property type="entry name" value="RNaseH-like_sf"/>
</dbReference>
<evidence type="ECO:0000313" key="3">
    <source>
        <dbReference type="Proteomes" id="UP000235388"/>
    </source>
</evidence>
<accession>A0A2N5V0D5</accession>
<comment type="caution">
    <text evidence="2">The sequence shown here is derived from an EMBL/GenBank/DDBJ whole genome shotgun (WGS) entry which is preliminary data.</text>
</comment>
<dbReference type="SUPFAM" id="SSF53098">
    <property type="entry name" value="Ribonuclease H-like"/>
    <property type="match status" value="1"/>
</dbReference>
<feature type="coiled-coil region" evidence="1">
    <location>
        <begin position="373"/>
        <end position="400"/>
    </location>
</feature>
<dbReference type="PANTHER" id="PTHR33096">
    <property type="entry name" value="CXC2 DOMAIN-CONTAINING PROTEIN"/>
    <property type="match status" value="1"/>
</dbReference>
<protein>
    <submittedName>
        <fullName evidence="2">Uncharacterized protein</fullName>
    </submittedName>
</protein>
<proteinExistence type="predicted"/>
<dbReference type="EMBL" id="PGCJ01000147">
    <property type="protein sequence ID" value="PLW43459.1"/>
    <property type="molecule type" value="Genomic_DNA"/>
</dbReference>
<dbReference type="Proteomes" id="UP000235388">
    <property type="component" value="Unassembled WGS sequence"/>
</dbReference>
<dbReference type="STRING" id="200324.A0A2N5V0D5"/>
<reference evidence="2 3" key="1">
    <citation type="submission" date="2017-11" db="EMBL/GenBank/DDBJ databases">
        <title>De novo assembly and phasing of dikaryotic genomes from two isolates of Puccinia coronata f. sp. avenae, the causal agent of oat crown rust.</title>
        <authorList>
            <person name="Miller M.E."/>
            <person name="Zhang Y."/>
            <person name="Omidvar V."/>
            <person name="Sperschneider J."/>
            <person name="Schwessinger B."/>
            <person name="Raley C."/>
            <person name="Palmer J.M."/>
            <person name="Garnica D."/>
            <person name="Upadhyaya N."/>
            <person name="Rathjen J."/>
            <person name="Taylor J.M."/>
            <person name="Park R.F."/>
            <person name="Dodds P.N."/>
            <person name="Hirsch C.D."/>
            <person name="Kianian S.F."/>
            <person name="Figueroa M."/>
        </authorList>
    </citation>
    <scope>NUCLEOTIDE SEQUENCE [LARGE SCALE GENOMIC DNA]</scope>
    <source>
        <strain evidence="2">12NC29</strain>
    </source>
</reference>
<evidence type="ECO:0000256" key="1">
    <source>
        <dbReference type="SAM" id="Coils"/>
    </source>
</evidence>
<sequence>MSKVCLGVQSHEVGFQKCLELLRDPLVNTPTISDAVIKLIDDRDHFTANKTLVNLLKPVVDAIGNLERANTTLAHIWKELLDAYKNIRDVDIYTQFKPFKQHCLDVLHAQTKVLHEEIYVVAFFLHPAYCRVAVSKKHLISDIGQMILQIAKYWKFAKAEALLLQDAISRYYSNLYPFNSKNVKNLLNYWLTLLGTPKFDSLKKLVIGLLEIVPHAAGVKGLFSMMSAAKTKARNRMLPTTLKMMSQLKLHLLQDSFLTPAKLESFKEGVFTDNENLVTTSREDAFIDTLFDFNLWESPPQQSSDTSVIVLDEETKAVGEPEWSPEDLWSDHTDEKQERRNELIELYEHRLAVDALSDQLLDPKFRLLPKKEVKKISANLKKASDELQKLEAKLSSELLSNDVNDDEQRLLLLLWNSKKELHVQAAQIHAKRQPLLDAKRIGT</sequence>
<dbReference type="PANTHER" id="PTHR33096:SF1">
    <property type="entry name" value="CXC1-LIKE CYSTEINE CLUSTER ASSOCIATED WITH KDZ TRANSPOSASES DOMAIN-CONTAINING PROTEIN"/>
    <property type="match status" value="1"/>
</dbReference>
<organism evidence="2 3">
    <name type="scientific">Puccinia coronata f. sp. avenae</name>
    <dbReference type="NCBI Taxonomy" id="200324"/>
    <lineage>
        <taxon>Eukaryota</taxon>
        <taxon>Fungi</taxon>
        <taxon>Dikarya</taxon>
        <taxon>Basidiomycota</taxon>
        <taxon>Pucciniomycotina</taxon>
        <taxon>Pucciniomycetes</taxon>
        <taxon>Pucciniales</taxon>
        <taxon>Pucciniaceae</taxon>
        <taxon>Puccinia</taxon>
    </lineage>
</organism>
<keyword evidence="3" id="KW-1185">Reference proteome</keyword>
<gene>
    <name evidence="2" type="ORF">PCANC_10057</name>
</gene>
<name>A0A2N5V0D5_9BASI</name>
<keyword evidence="1" id="KW-0175">Coiled coil</keyword>